<dbReference type="AlphaFoldDB" id="A0AAU9J1Z6"/>
<keyword evidence="4" id="KW-0472">Membrane</keyword>
<keyword evidence="3" id="KW-1133">Transmembrane helix</keyword>
<evidence type="ECO:0000256" key="3">
    <source>
        <dbReference type="ARBA" id="ARBA00022989"/>
    </source>
</evidence>
<gene>
    <name evidence="6" type="ORF">BSTOLATCC_MIC23597</name>
</gene>
<accession>A0AAU9J1Z6</accession>
<comment type="caution">
    <text evidence="6">The sequence shown here is derived from an EMBL/GenBank/DDBJ whole genome shotgun (WGS) entry which is preliminary data.</text>
</comment>
<dbReference type="Gene3D" id="3.40.50.2300">
    <property type="match status" value="2"/>
</dbReference>
<sequence length="293" mass="33247">MFTRIPVASNYVLTLISLLIKVLDWGKLCVLYSKDTSNKSAYAALIENIKEFGLEILNAESLRGIPDNLNRTTIKHYTSSFQAVIDTQARVLVLLFMLPEIYYALEELYDLGLRKGDLVIFVTGPLFLTMTQYDFIYTCKLEETEVQMIAISGQSWVGKVGQFAYSKIESLYGAAPYQYACNYYDAAYYIAVALDYMINQGLDYYDPYQLNLTLRAQRFTGCTGKFSVDKDSNNRIMENFDISVNKIDVTSGNVTAYKAGEFHPYSSIMLTIDVPILYGDGSTIKPEELTRYE</sequence>
<comment type="subcellular location">
    <subcellularLocation>
        <location evidence="1">Membrane</location>
    </subcellularLocation>
</comment>
<dbReference type="InterPro" id="IPR028082">
    <property type="entry name" value="Peripla_BP_I"/>
</dbReference>
<name>A0AAU9J1Z6_9CILI</name>
<feature type="domain" description="Receptor ligand binding region" evidence="5">
    <location>
        <begin position="2"/>
        <end position="242"/>
    </location>
</feature>
<organism evidence="6 7">
    <name type="scientific">Blepharisma stoltei</name>
    <dbReference type="NCBI Taxonomy" id="1481888"/>
    <lineage>
        <taxon>Eukaryota</taxon>
        <taxon>Sar</taxon>
        <taxon>Alveolata</taxon>
        <taxon>Ciliophora</taxon>
        <taxon>Postciliodesmatophora</taxon>
        <taxon>Heterotrichea</taxon>
        <taxon>Heterotrichida</taxon>
        <taxon>Blepharismidae</taxon>
        <taxon>Blepharisma</taxon>
    </lineage>
</organism>
<evidence type="ECO:0000256" key="2">
    <source>
        <dbReference type="ARBA" id="ARBA00022692"/>
    </source>
</evidence>
<proteinExistence type="predicted"/>
<evidence type="ECO:0000313" key="7">
    <source>
        <dbReference type="Proteomes" id="UP001162131"/>
    </source>
</evidence>
<evidence type="ECO:0000313" key="6">
    <source>
        <dbReference type="EMBL" id="CAG9319389.1"/>
    </source>
</evidence>
<evidence type="ECO:0000256" key="4">
    <source>
        <dbReference type="ARBA" id="ARBA00023136"/>
    </source>
</evidence>
<evidence type="ECO:0000259" key="5">
    <source>
        <dbReference type="Pfam" id="PF01094"/>
    </source>
</evidence>
<dbReference type="InterPro" id="IPR001828">
    <property type="entry name" value="ANF_lig-bd_rcpt"/>
</dbReference>
<reference evidence="6" key="1">
    <citation type="submission" date="2021-09" db="EMBL/GenBank/DDBJ databases">
        <authorList>
            <consortium name="AG Swart"/>
            <person name="Singh M."/>
            <person name="Singh A."/>
            <person name="Seah K."/>
            <person name="Emmerich C."/>
        </authorList>
    </citation>
    <scope>NUCLEOTIDE SEQUENCE</scope>
    <source>
        <strain evidence="6">ATCC30299</strain>
    </source>
</reference>
<dbReference type="GO" id="GO:0016020">
    <property type="term" value="C:membrane"/>
    <property type="evidence" value="ECO:0007669"/>
    <property type="project" value="UniProtKB-SubCell"/>
</dbReference>
<protein>
    <recommendedName>
        <fullName evidence="5">Receptor ligand binding region domain-containing protein</fullName>
    </recommendedName>
</protein>
<dbReference type="Proteomes" id="UP001162131">
    <property type="component" value="Unassembled WGS sequence"/>
</dbReference>
<dbReference type="Pfam" id="PF01094">
    <property type="entry name" value="ANF_receptor"/>
    <property type="match status" value="1"/>
</dbReference>
<keyword evidence="2" id="KW-0812">Transmembrane</keyword>
<keyword evidence="7" id="KW-1185">Reference proteome</keyword>
<evidence type="ECO:0000256" key="1">
    <source>
        <dbReference type="ARBA" id="ARBA00004370"/>
    </source>
</evidence>
<dbReference type="SUPFAM" id="SSF53822">
    <property type="entry name" value="Periplasmic binding protein-like I"/>
    <property type="match status" value="1"/>
</dbReference>
<dbReference type="EMBL" id="CAJZBQ010000022">
    <property type="protein sequence ID" value="CAG9319389.1"/>
    <property type="molecule type" value="Genomic_DNA"/>
</dbReference>